<dbReference type="OrthoDB" id="1188001at2"/>
<feature type="region of interest" description="Disordered" evidence="2">
    <location>
        <begin position="16"/>
        <end position="53"/>
    </location>
</feature>
<dbReference type="InterPro" id="IPR026893">
    <property type="entry name" value="Tyr/Ser_Pase_IphP-type"/>
</dbReference>
<keyword evidence="5" id="KW-1185">Reference proteome</keyword>
<organism evidence="4 5">
    <name type="scientific">Halopolyspora algeriensis</name>
    <dbReference type="NCBI Taxonomy" id="1500506"/>
    <lineage>
        <taxon>Bacteria</taxon>
        <taxon>Bacillati</taxon>
        <taxon>Actinomycetota</taxon>
        <taxon>Actinomycetes</taxon>
        <taxon>Actinomycetes incertae sedis</taxon>
        <taxon>Halopolyspora</taxon>
    </lineage>
</organism>
<sequence length="243" mass="26196">MTDQEPNALDGLVNLRDLGGLPTEGEAITRPGVLYRSDAPHAGDRAPAGMPQWPPKAVVDLRDTVEEDEREHPLAPVSRVYRIPVLEDLRTGLGREPSSSLRALYERLLEGASKRLVEVFRVAVETDGPVLIHCAAGKDRTGVVCALLARAAGVRSDAIVADYVSTDRNMWRVLQRLAVSPTLPPGVDREAVSELISAPASAIEAVLARLDENEGGAAGWLQAQGAGRADITRWQQRFLAVSD</sequence>
<dbReference type="InterPro" id="IPR016130">
    <property type="entry name" value="Tyr_Pase_AS"/>
</dbReference>
<evidence type="ECO:0000256" key="1">
    <source>
        <dbReference type="ARBA" id="ARBA00009580"/>
    </source>
</evidence>
<dbReference type="SUPFAM" id="SSF52799">
    <property type="entry name" value="(Phosphotyrosine protein) phosphatases II"/>
    <property type="match status" value="1"/>
</dbReference>
<gene>
    <name evidence="4" type="ORF">DFQ14_105146</name>
</gene>
<name>A0A368VQ60_9ACTN</name>
<dbReference type="Pfam" id="PF13350">
    <property type="entry name" value="Y_phosphatase3"/>
    <property type="match status" value="1"/>
</dbReference>
<evidence type="ECO:0000259" key="3">
    <source>
        <dbReference type="PROSITE" id="PS50056"/>
    </source>
</evidence>
<dbReference type="InterPro" id="IPR000387">
    <property type="entry name" value="Tyr_Pase_dom"/>
</dbReference>
<accession>A0A368VQ60</accession>
<evidence type="ECO:0000256" key="2">
    <source>
        <dbReference type="SAM" id="MobiDB-lite"/>
    </source>
</evidence>
<dbReference type="InterPro" id="IPR029021">
    <property type="entry name" value="Prot-tyrosine_phosphatase-like"/>
</dbReference>
<dbReference type="RefSeq" id="WP_114453105.1">
    <property type="nucleotide sequence ID" value="NZ_QPJC01000005.1"/>
</dbReference>
<evidence type="ECO:0000313" key="4">
    <source>
        <dbReference type="EMBL" id="RCW44001.1"/>
    </source>
</evidence>
<feature type="domain" description="Tyrosine specific protein phosphatases" evidence="3">
    <location>
        <begin position="114"/>
        <end position="147"/>
    </location>
</feature>
<proteinExistence type="inferred from homology"/>
<dbReference type="AlphaFoldDB" id="A0A368VQ60"/>
<dbReference type="PROSITE" id="PS50056">
    <property type="entry name" value="TYR_PHOSPHATASE_2"/>
    <property type="match status" value="1"/>
</dbReference>
<dbReference type="Gene3D" id="3.90.190.10">
    <property type="entry name" value="Protein tyrosine phosphatase superfamily"/>
    <property type="match status" value="1"/>
</dbReference>
<dbReference type="PANTHER" id="PTHR31126:SF1">
    <property type="entry name" value="TYROSINE SPECIFIC PROTEIN PHOSPHATASES DOMAIN-CONTAINING PROTEIN"/>
    <property type="match status" value="1"/>
</dbReference>
<protein>
    <submittedName>
        <fullName evidence="4">Protein tyrosine/serine phosphatase</fullName>
    </submittedName>
</protein>
<dbReference type="PROSITE" id="PS00383">
    <property type="entry name" value="TYR_PHOSPHATASE_1"/>
    <property type="match status" value="1"/>
</dbReference>
<dbReference type="PANTHER" id="PTHR31126">
    <property type="entry name" value="TYROSINE-PROTEIN PHOSPHATASE"/>
    <property type="match status" value="1"/>
</dbReference>
<reference evidence="4 5" key="1">
    <citation type="submission" date="2018-07" db="EMBL/GenBank/DDBJ databases">
        <title>Genomic Encyclopedia of Type Strains, Phase III (KMG-III): the genomes of soil and plant-associated and newly described type strains.</title>
        <authorList>
            <person name="Whitman W."/>
        </authorList>
    </citation>
    <scope>NUCLEOTIDE SEQUENCE [LARGE SCALE GENOMIC DNA]</scope>
    <source>
        <strain evidence="4 5">CECT 8575</strain>
    </source>
</reference>
<dbReference type="GO" id="GO:0004721">
    <property type="term" value="F:phosphoprotein phosphatase activity"/>
    <property type="evidence" value="ECO:0007669"/>
    <property type="project" value="InterPro"/>
</dbReference>
<comment type="caution">
    <text evidence="4">The sequence shown here is derived from an EMBL/GenBank/DDBJ whole genome shotgun (WGS) entry which is preliminary data.</text>
</comment>
<evidence type="ECO:0000313" key="5">
    <source>
        <dbReference type="Proteomes" id="UP000253495"/>
    </source>
</evidence>
<dbReference type="Proteomes" id="UP000253495">
    <property type="component" value="Unassembled WGS sequence"/>
</dbReference>
<comment type="similarity">
    <text evidence="1">Belongs to the protein-tyrosine phosphatase family.</text>
</comment>
<dbReference type="EMBL" id="QPJC01000005">
    <property type="protein sequence ID" value="RCW44001.1"/>
    <property type="molecule type" value="Genomic_DNA"/>
</dbReference>